<feature type="domain" description="C2orf72-like C-terminal" evidence="2">
    <location>
        <begin position="40"/>
        <end position="100"/>
    </location>
</feature>
<dbReference type="AlphaFoldDB" id="A0A835TZF1"/>
<reference evidence="4 5" key="2">
    <citation type="journal article" date="2021" name="J. Hered.">
        <title>Feather Gene Expression Elucidates the Developmental Basis of Plumage Iridescence in African Starlings.</title>
        <authorList>
            <person name="Rubenstein D.R."/>
            <person name="Corvelo A."/>
            <person name="MacManes M.D."/>
            <person name="Maia R."/>
            <person name="Narzisi G."/>
            <person name="Rousaki A."/>
            <person name="Vandenabeele P."/>
            <person name="Shawkey M.D."/>
            <person name="Solomon J."/>
        </authorList>
    </citation>
    <scope>NUCLEOTIDE SEQUENCE [LARGE SCALE GENOMIC DNA]</scope>
    <source>
        <strain evidence="4">SS15</strain>
    </source>
</reference>
<evidence type="ECO:0000313" key="3">
    <source>
        <dbReference type="EMBL" id="KAG0121789.1"/>
    </source>
</evidence>
<sequence>MGTWFCGKAHGGRDEEAEGLAATSLNSSSLVYSKDMKDRERWRFPSFLQCISWNQRSWRKDYEAKAENNIHEDDLQDPEEEVPLTSLSPNGNCEEAAGGTGT</sequence>
<dbReference type="Proteomes" id="UP000618051">
    <property type="component" value="Unassembled WGS sequence"/>
</dbReference>
<organism evidence="3">
    <name type="scientific">Lamprotornis superbus</name>
    <dbReference type="NCBI Taxonomy" id="245042"/>
    <lineage>
        <taxon>Eukaryota</taxon>
        <taxon>Metazoa</taxon>
        <taxon>Chordata</taxon>
        <taxon>Craniata</taxon>
        <taxon>Vertebrata</taxon>
        <taxon>Euteleostomi</taxon>
        <taxon>Archelosauria</taxon>
        <taxon>Archosauria</taxon>
        <taxon>Dinosauria</taxon>
        <taxon>Saurischia</taxon>
        <taxon>Theropoda</taxon>
        <taxon>Coelurosauria</taxon>
        <taxon>Aves</taxon>
        <taxon>Neognathae</taxon>
        <taxon>Neoaves</taxon>
        <taxon>Telluraves</taxon>
        <taxon>Australaves</taxon>
        <taxon>Passeriformes</taxon>
        <taxon>Sturnidae</taxon>
        <taxon>Lamprotornis</taxon>
    </lineage>
</organism>
<evidence type="ECO:0000256" key="1">
    <source>
        <dbReference type="SAM" id="MobiDB-lite"/>
    </source>
</evidence>
<gene>
    <name evidence="4" type="ORF">IHE44_0002002</name>
    <name evidence="3" type="ORF">IHE44_010472</name>
</gene>
<name>A0A835TZF1_9PASS</name>
<dbReference type="EMBL" id="JADDUC020000011">
    <property type="protein sequence ID" value="KAI1235911.1"/>
    <property type="molecule type" value="Genomic_DNA"/>
</dbReference>
<accession>A0A835TZF1</accession>
<dbReference type="EMBL" id="JADDUC010000045">
    <property type="protein sequence ID" value="KAG0121789.1"/>
    <property type="molecule type" value="Genomic_DNA"/>
</dbReference>
<feature type="region of interest" description="Disordered" evidence="1">
    <location>
        <begin position="69"/>
        <end position="102"/>
    </location>
</feature>
<evidence type="ECO:0000313" key="5">
    <source>
        <dbReference type="Proteomes" id="UP000618051"/>
    </source>
</evidence>
<evidence type="ECO:0000259" key="2">
    <source>
        <dbReference type="Pfam" id="PF15443"/>
    </source>
</evidence>
<reference evidence="4" key="3">
    <citation type="submission" date="2022-01" db="EMBL/GenBank/DDBJ databases">
        <authorList>
            <person name="Rubenstein D.R."/>
        </authorList>
    </citation>
    <scope>NUCLEOTIDE SEQUENCE</scope>
    <source>
        <strain evidence="4">SS15</strain>
        <tissue evidence="4">Liver</tissue>
    </source>
</reference>
<keyword evidence="5" id="KW-1185">Reference proteome</keyword>
<evidence type="ECO:0000313" key="4">
    <source>
        <dbReference type="EMBL" id="KAI1235911.1"/>
    </source>
</evidence>
<protein>
    <recommendedName>
        <fullName evidence="2">C2orf72-like C-terminal domain-containing protein</fullName>
    </recommendedName>
</protein>
<reference evidence="3" key="1">
    <citation type="submission" date="2020-10" db="EMBL/GenBank/DDBJ databases">
        <title>Feather gene expression reveals the developmental basis of iridescence in African starlings.</title>
        <authorList>
            <person name="Rubenstein D.R."/>
        </authorList>
    </citation>
    <scope>NUCLEOTIDE SEQUENCE</scope>
    <source>
        <strain evidence="3">SS15</strain>
        <tissue evidence="3">Liver</tissue>
    </source>
</reference>
<proteinExistence type="predicted"/>
<comment type="caution">
    <text evidence="3">The sequence shown here is derived from an EMBL/GenBank/DDBJ whole genome shotgun (WGS) entry which is preliminary data.</text>
</comment>
<dbReference type="OrthoDB" id="9909567at2759"/>
<dbReference type="Pfam" id="PF15443">
    <property type="entry name" value="DUF4630"/>
    <property type="match status" value="1"/>
</dbReference>
<dbReference type="InterPro" id="IPR027868">
    <property type="entry name" value="C2orf72-like_C"/>
</dbReference>